<dbReference type="AlphaFoldDB" id="A0A078LNZ3"/>
<gene>
    <name evidence="2" type="ORF">BN1079_00098</name>
</gene>
<feature type="domain" description="PilZ" evidence="1">
    <location>
        <begin position="101"/>
        <end position="173"/>
    </location>
</feature>
<organism evidence="2 3">
    <name type="scientific">Pseudomonas saudiphocaensis</name>
    <dbReference type="NCBI Taxonomy" id="1499686"/>
    <lineage>
        <taxon>Bacteria</taxon>
        <taxon>Pseudomonadati</taxon>
        <taxon>Pseudomonadota</taxon>
        <taxon>Gammaproteobacteria</taxon>
        <taxon>Pseudomonadales</taxon>
        <taxon>Pseudomonadaceae</taxon>
        <taxon>Pseudomonas</taxon>
    </lineage>
</organism>
<evidence type="ECO:0000259" key="1">
    <source>
        <dbReference type="Pfam" id="PF07238"/>
    </source>
</evidence>
<reference evidence="2 3" key="1">
    <citation type="submission" date="2014-07" db="EMBL/GenBank/DDBJ databases">
        <authorList>
            <person name="Urmite Genomes Urmite Genomes"/>
        </authorList>
    </citation>
    <scope>NUCLEOTIDE SEQUENCE [LARGE SCALE GENOMIC DNA]</scope>
    <source>
        <strain evidence="2 3">20_BN</strain>
    </source>
</reference>
<dbReference type="OrthoDB" id="6365490at2"/>
<sequence>MSIEDTEDRREYYRIEDMIALEILPLEGQGVSAGESPSRLFDLLGELHQMDFEAQYLLRQISEQNRTLANYLKVQNRRIDLLGQALAQGLVKDIGPTREVGLSEGGLNFIHDQPLALDSIWTLKIVLMPQGLGMMLKARVVSCVARDDGQFAVSTAFEALTDAQRQLLARHILQKQATERRLARENLQGT</sequence>
<dbReference type="Proteomes" id="UP000053902">
    <property type="component" value="Unassembled WGS sequence"/>
</dbReference>
<accession>A0A078LNZ3</accession>
<evidence type="ECO:0000313" key="2">
    <source>
        <dbReference type="EMBL" id="CDZ92829.1"/>
    </source>
</evidence>
<dbReference type="RefSeq" id="WP_037021545.1">
    <property type="nucleotide sequence ID" value="NZ_CCSF01000001.1"/>
</dbReference>
<name>A0A078LNZ3_9PSED</name>
<dbReference type="Gene3D" id="2.40.10.220">
    <property type="entry name" value="predicted glycosyltransferase like domains"/>
    <property type="match status" value="1"/>
</dbReference>
<dbReference type="InterPro" id="IPR009875">
    <property type="entry name" value="PilZ_domain"/>
</dbReference>
<keyword evidence="3" id="KW-1185">Reference proteome</keyword>
<proteinExistence type="predicted"/>
<dbReference type="STRING" id="1499686.BN1079_00098"/>
<dbReference type="eggNOG" id="ENOG50330RV">
    <property type="taxonomic scope" value="Bacteria"/>
</dbReference>
<dbReference type="HOGENOM" id="CLU_095677_0_0_6"/>
<dbReference type="Pfam" id="PF07238">
    <property type="entry name" value="PilZ"/>
    <property type="match status" value="1"/>
</dbReference>
<evidence type="ECO:0000313" key="3">
    <source>
        <dbReference type="Proteomes" id="UP000053902"/>
    </source>
</evidence>
<protein>
    <submittedName>
        <fullName evidence="2">Type IV pilus assembly PilZ</fullName>
    </submittedName>
</protein>
<dbReference type="GO" id="GO:0035438">
    <property type="term" value="F:cyclic-di-GMP binding"/>
    <property type="evidence" value="ECO:0007669"/>
    <property type="project" value="InterPro"/>
</dbReference>
<dbReference type="EMBL" id="CCSF01000001">
    <property type="protein sequence ID" value="CDZ92829.1"/>
    <property type="molecule type" value="Genomic_DNA"/>
</dbReference>